<sequence length="300" mass="31104">MKMMISGIIVMIFFVSCSNSSSDKFISPDGLEVAQQVGDFMASVDEFGAGTPSISSIEKSVERHFRQYSPADIEPTLIARLLLPEAWAASCSTMSFSNCGTTAANARRKNFSGCTIGSMTFGGTSTLQWASASACLLATASETITSVPSITATGRLGATLSITKTGAVGQRLTLVSAAAPKVFSLSSDGINRKFTGASAVVLMDLTSQTTSAITVTGADRPGRVLNGGELRVVNNRSSISCTYVPSAITWVADCNCPTMGTWTGSCSDGNSSSIQLTGCGTATVQFDTAQSSISFDRCGT</sequence>
<dbReference type="RefSeq" id="WP_015470889.1">
    <property type="nucleotide sequence ID" value="NC_020813.1"/>
</dbReference>
<protein>
    <recommendedName>
        <fullName evidence="3">Lipoprotein</fullName>
    </recommendedName>
</protein>
<name>M4VT63_9BACT</name>
<dbReference type="Proteomes" id="UP000012040">
    <property type="component" value="Chromosome"/>
</dbReference>
<dbReference type="EMBL" id="CP003537">
    <property type="protein sequence ID" value="AGH96399.1"/>
    <property type="molecule type" value="Genomic_DNA"/>
</dbReference>
<reference evidence="1 2" key="1">
    <citation type="journal article" date="2013" name="ISME J.">
        <title>By their genes ye shall know them: genomic signatures of predatory bacteria.</title>
        <authorList>
            <person name="Pasternak Z."/>
            <person name="Pietrokovski S."/>
            <person name="Rotem O."/>
            <person name="Gophna U."/>
            <person name="Lurie-Weinberger M.N."/>
            <person name="Jurkevitch E."/>
        </authorList>
    </citation>
    <scope>NUCLEOTIDE SEQUENCE [LARGE SCALE GENOMIC DNA]</scope>
    <source>
        <strain evidence="1 2">JSS</strain>
    </source>
</reference>
<evidence type="ECO:0000313" key="2">
    <source>
        <dbReference type="Proteomes" id="UP000012040"/>
    </source>
</evidence>
<proteinExistence type="predicted"/>
<dbReference type="PATRIC" id="fig|1184267.3.peg.2210"/>
<dbReference type="HOGENOM" id="CLU_926423_0_0_7"/>
<organism evidence="1 2">
    <name type="scientific">Pseudobdellovibrio exovorus JSS</name>
    <dbReference type="NCBI Taxonomy" id="1184267"/>
    <lineage>
        <taxon>Bacteria</taxon>
        <taxon>Pseudomonadati</taxon>
        <taxon>Bdellovibrionota</taxon>
        <taxon>Bdellovibrionia</taxon>
        <taxon>Bdellovibrionales</taxon>
        <taxon>Pseudobdellovibrionaceae</taxon>
        <taxon>Pseudobdellovibrio</taxon>
    </lineage>
</organism>
<evidence type="ECO:0000313" key="1">
    <source>
        <dbReference type="EMBL" id="AGH96399.1"/>
    </source>
</evidence>
<dbReference type="STRING" id="1184267.A11Q_2183"/>
<accession>M4VT63</accession>
<dbReference type="PROSITE" id="PS51257">
    <property type="entry name" value="PROKAR_LIPOPROTEIN"/>
    <property type="match status" value="1"/>
</dbReference>
<dbReference type="KEGG" id="bex:A11Q_2183"/>
<gene>
    <name evidence="1" type="ORF">A11Q_2183</name>
</gene>
<keyword evidence="2" id="KW-1185">Reference proteome</keyword>
<evidence type="ECO:0008006" key="3">
    <source>
        <dbReference type="Google" id="ProtNLM"/>
    </source>
</evidence>
<dbReference type="AlphaFoldDB" id="M4VT63"/>